<gene>
    <name evidence="3" type="ORF">AABB81_08855</name>
</gene>
<name>A0ABU9L2J5_9FLAO</name>
<feature type="transmembrane region" description="Helical" evidence="1">
    <location>
        <begin position="137"/>
        <end position="163"/>
    </location>
</feature>
<feature type="domain" description="CAAX prenyl protease 2/Lysostaphin resistance protein A-like" evidence="2">
    <location>
        <begin position="95"/>
        <end position="195"/>
    </location>
</feature>
<keyword evidence="1" id="KW-0472">Membrane</keyword>
<dbReference type="Proteomes" id="UP001474120">
    <property type="component" value="Unassembled WGS sequence"/>
</dbReference>
<accession>A0ABU9L2J5</accession>
<sequence length="205" mass="22437">MINESIGAILQILVFTLVPFLVYLIKNKSAKGFLEYIGLKKSTKKANYLAVVACLLFATPMLILTLTNADFKELMFDPNSITGKFRQMGFGIESLFILIVIALFKTSFAEEVLFRGFIAKRLISVAGYQKGNVIQAAIFGVIHTALFALVTSNIIFLIAIFIIPSTGAYVSVYLNEKIANGSIIPGWISHGLANILAYSIVGFVI</sequence>
<proteinExistence type="predicted"/>
<keyword evidence="1" id="KW-0812">Transmembrane</keyword>
<evidence type="ECO:0000313" key="4">
    <source>
        <dbReference type="Proteomes" id="UP001474120"/>
    </source>
</evidence>
<comment type="caution">
    <text evidence="3">The sequence shown here is derived from an EMBL/GenBank/DDBJ whole genome shotgun (WGS) entry which is preliminary data.</text>
</comment>
<dbReference type="Pfam" id="PF02517">
    <property type="entry name" value="Rce1-like"/>
    <property type="match status" value="1"/>
</dbReference>
<dbReference type="EMBL" id="JBCDNA010000002">
    <property type="protein sequence ID" value="MEL4456000.1"/>
    <property type="molecule type" value="Genomic_DNA"/>
</dbReference>
<organism evidence="3 4">
    <name type="scientific">Lutimonas vermicola</name>
    <dbReference type="NCBI Taxonomy" id="414288"/>
    <lineage>
        <taxon>Bacteria</taxon>
        <taxon>Pseudomonadati</taxon>
        <taxon>Bacteroidota</taxon>
        <taxon>Flavobacteriia</taxon>
        <taxon>Flavobacteriales</taxon>
        <taxon>Flavobacteriaceae</taxon>
        <taxon>Lutimonas</taxon>
    </lineage>
</organism>
<reference evidence="3 4" key="1">
    <citation type="submission" date="2024-04" db="EMBL/GenBank/DDBJ databases">
        <title>whole genome sequencing of Lutimonas vermicola strain IMCC1616.</title>
        <authorList>
            <person name="Bae S.S."/>
        </authorList>
    </citation>
    <scope>NUCLEOTIDE SEQUENCE [LARGE SCALE GENOMIC DNA]</scope>
    <source>
        <strain evidence="3 4">IMCC1616</strain>
    </source>
</reference>
<dbReference type="InterPro" id="IPR003675">
    <property type="entry name" value="Rce1/LyrA-like_dom"/>
</dbReference>
<evidence type="ECO:0000256" key="1">
    <source>
        <dbReference type="SAM" id="Phobius"/>
    </source>
</evidence>
<evidence type="ECO:0000313" key="3">
    <source>
        <dbReference type="EMBL" id="MEL4456000.1"/>
    </source>
</evidence>
<dbReference type="GO" id="GO:0016787">
    <property type="term" value="F:hydrolase activity"/>
    <property type="evidence" value="ECO:0007669"/>
    <property type="project" value="UniProtKB-KW"/>
</dbReference>
<dbReference type="RefSeq" id="WP_342160016.1">
    <property type="nucleotide sequence ID" value="NZ_JBCDNA010000002.1"/>
</dbReference>
<keyword evidence="1" id="KW-1133">Transmembrane helix</keyword>
<dbReference type="EC" id="3.4.-.-" evidence="3"/>
<protein>
    <submittedName>
        <fullName evidence="3">CPBP family intramembrane glutamic endopeptidase</fullName>
        <ecNumber evidence="3">3.4.-.-</ecNumber>
    </submittedName>
</protein>
<keyword evidence="3" id="KW-0378">Hydrolase</keyword>
<feature type="transmembrane region" description="Helical" evidence="1">
    <location>
        <begin position="6"/>
        <end position="25"/>
    </location>
</feature>
<feature type="transmembrane region" description="Helical" evidence="1">
    <location>
        <begin position="46"/>
        <end position="67"/>
    </location>
</feature>
<keyword evidence="4" id="KW-1185">Reference proteome</keyword>
<evidence type="ECO:0000259" key="2">
    <source>
        <dbReference type="Pfam" id="PF02517"/>
    </source>
</evidence>
<feature type="transmembrane region" description="Helical" evidence="1">
    <location>
        <begin position="183"/>
        <end position="204"/>
    </location>
</feature>